<dbReference type="FunFam" id="3.40.50.2000:FF:000038">
    <property type="entry name" value="UDP-GlucuronosylTransferase"/>
    <property type="match status" value="1"/>
</dbReference>
<dbReference type="Pfam" id="PF00201">
    <property type="entry name" value="UDPGT"/>
    <property type="match status" value="1"/>
</dbReference>
<evidence type="ECO:0000313" key="11">
    <source>
        <dbReference type="EMBL" id="GMS85373.1"/>
    </source>
</evidence>
<evidence type="ECO:0000256" key="3">
    <source>
        <dbReference type="ARBA" id="ARBA00012544"/>
    </source>
</evidence>
<comment type="catalytic activity">
    <reaction evidence="10">
        <text>glucuronate acceptor + UDP-alpha-D-glucuronate = acceptor beta-D-glucuronoside + UDP + H(+)</text>
        <dbReference type="Rhea" id="RHEA:21032"/>
        <dbReference type="ChEBI" id="CHEBI:15378"/>
        <dbReference type="ChEBI" id="CHEBI:58052"/>
        <dbReference type="ChEBI" id="CHEBI:58223"/>
        <dbReference type="ChEBI" id="CHEBI:132367"/>
        <dbReference type="ChEBI" id="CHEBI:132368"/>
        <dbReference type="EC" id="2.4.1.17"/>
    </reaction>
</comment>
<evidence type="ECO:0000256" key="2">
    <source>
        <dbReference type="ARBA" id="ARBA00009995"/>
    </source>
</evidence>
<dbReference type="GO" id="GO:0016020">
    <property type="term" value="C:membrane"/>
    <property type="evidence" value="ECO:0007669"/>
    <property type="project" value="UniProtKB-SubCell"/>
</dbReference>
<keyword evidence="8" id="KW-1133">Transmembrane helix</keyword>
<dbReference type="PANTHER" id="PTHR48043">
    <property type="entry name" value="EG:EG0003.4 PROTEIN-RELATED"/>
    <property type="match status" value="1"/>
</dbReference>
<keyword evidence="4" id="KW-0328">Glycosyltransferase</keyword>
<keyword evidence="7" id="KW-0732">Signal</keyword>
<dbReference type="InterPro" id="IPR002213">
    <property type="entry name" value="UDP_glucos_trans"/>
</dbReference>
<evidence type="ECO:0000256" key="7">
    <source>
        <dbReference type="ARBA" id="ARBA00022729"/>
    </source>
</evidence>
<evidence type="ECO:0000256" key="1">
    <source>
        <dbReference type="ARBA" id="ARBA00004167"/>
    </source>
</evidence>
<dbReference type="InterPro" id="IPR050271">
    <property type="entry name" value="UDP-glycosyltransferase"/>
</dbReference>
<evidence type="ECO:0000256" key="6">
    <source>
        <dbReference type="ARBA" id="ARBA00022692"/>
    </source>
</evidence>
<dbReference type="EC" id="2.4.1.17" evidence="3"/>
<dbReference type="SUPFAM" id="SSF53756">
    <property type="entry name" value="UDP-Glycosyltransferase/glycogen phosphorylase"/>
    <property type="match status" value="1"/>
</dbReference>
<dbReference type="AlphaFoldDB" id="A0AAV5STF6"/>
<sequence length="268" mass="30204">MIVENFETCGVGFSHLIKPKSLITSAGSVPMGQQSWDFGMESALSYNPSPLISHLDVHSIWSRLWNLYATLVFNLTWYTTRSEINAIFQKRYGPKFPTIQEISSNAAFTFINREPFIDFATPILSRTICIGGIGAKAPKKLNKDLDRLFILRNKTVLISFGSVVVTKNLTLKVKKAIVKVVSRFPDITFLWKYEKPEDDFAESALASIPNVHRLKWTPQNDILADERLTVFITHGGMASTQETALRGKPDLFIPFMGDQPRNAGMMEK</sequence>
<evidence type="ECO:0000256" key="9">
    <source>
        <dbReference type="ARBA" id="ARBA00023136"/>
    </source>
</evidence>
<dbReference type="CDD" id="cd03784">
    <property type="entry name" value="GT1_Gtf-like"/>
    <property type="match status" value="1"/>
</dbReference>
<protein>
    <recommendedName>
        <fullName evidence="3">glucuronosyltransferase</fullName>
        <ecNumber evidence="3">2.4.1.17</ecNumber>
    </recommendedName>
</protein>
<dbReference type="Proteomes" id="UP001432027">
    <property type="component" value="Unassembled WGS sequence"/>
</dbReference>
<evidence type="ECO:0000313" key="12">
    <source>
        <dbReference type="Proteomes" id="UP001432027"/>
    </source>
</evidence>
<evidence type="ECO:0000256" key="10">
    <source>
        <dbReference type="ARBA" id="ARBA00047475"/>
    </source>
</evidence>
<evidence type="ECO:0000256" key="5">
    <source>
        <dbReference type="ARBA" id="ARBA00022679"/>
    </source>
</evidence>
<accession>A0AAV5STF6</accession>
<comment type="caution">
    <text evidence="11">The sequence shown here is derived from an EMBL/GenBank/DDBJ whole genome shotgun (WGS) entry which is preliminary data.</text>
</comment>
<keyword evidence="12" id="KW-1185">Reference proteome</keyword>
<feature type="non-terminal residue" evidence="11">
    <location>
        <position position="268"/>
    </location>
</feature>
<keyword evidence="6" id="KW-0812">Transmembrane</keyword>
<reference evidence="11" key="1">
    <citation type="submission" date="2023-10" db="EMBL/GenBank/DDBJ databases">
        <title>Genome assembly of Pristionchus species.</title>
        <authorList>
            <person name="Yoshida K."/>
            <person name="Sommer R.J."/>
        </authorList>
    </citation>
    <scope>NUCLEOTIDE SEQUENCE</scope>
    <source>
        <strain evidence="11">RS0144</strain>
    </source>
</reference>
<evidence type="ECO:0000256" key="4">
    <source>
        <dbReference type="ARBA" id="ARBA00022676"/>
    </source>
</evidence>
<dbReference type="EMBL" id="BTSX01000002">
    <property type="protein sequence ID" value="GMS85373.1"/>
    <property type="molecule type" value="Genomic_DNA"/>
</dbReference>
<keyword evidence="5" id="KW-0808">Transferase</keyword>
<dbReference type="GO" id="GO:0015020">
    <property type="term" value="F:glucuronosyltransferase activity"/>
    <property type="evidence" value="ECO:0007669"/>
    <property type="project" value="UniProtKB-EC"/>
</dbReference>
<comment type="similarity">
    <text evidence="2">Belongs to the UDP-glycosyltransferase family.</text>
</comment>
<name>A0AAV5STF6_9BILA</name>
<keyword evidence="9" id="KW-0472">Membrane</keyword>
<evidence type="ECO:0000256" key="8">
    <source>
        <dbReference type="ARBA" id="ARBA00022989"/>
    </source>
</evidence>
<proteinExistence type="inferred from homology"/>
<dbReference type="PANTHER" id="PTHR48043:SF23">
    <property type="entry name" value="UDP-GLUCURONOSYLTRANSFERASE"/>
    <property type="match status" value="1"/>
</dbReference>
<organism evidence="11 12">
    <name type="scientific">Pristionchus entomophagus</name>
    <dbReference type="NCBI Taxonomy" id="358040"/>
    <lineage>
        <taxon>Eukaryota</taxon>
        <taxon>Metazoa</taxon>
        <taxon>Ecdysozoa</taxon>
        <taxon>Nematoda</taxon>
        <taxon>Chromadorea</taxon>
        <taxon>Rhabditida</taxon>
        <taxon>Rhabditina</taxon>
        <taxon>Diplogasteromorpha</taxon>
        <taxon>Diplogasteroidea</taxon>
        <taxon>Neodiplogasteridae</taxon>
        <taxon>Pristionchus</taxon>
    </lineage>
</organism>
<comment type="subcellular location">
    <subcellularLocation>
        <location evidence="1">Membrane</location>
        <topology evidence="1">Single-pass membrane protein</topology>
    </subcellularLocation>
</comment>
<dbReference type="Gene3D" id="3.40.50.2000">
    <property type="entry name" value="Glycogen Phosphorylase B"/>
    <property type="match status" value="1"/>
</dbReference>
<gene>
    <name evidence="11" type="ORF">PENTCL1PPCAC_7548</name>
</gene>